<sequence>MASEWNLEERDDDWLKGWAVSDGDRAGAPDSILLRAGAVVLGQVRRTVARADVDAAYGAPGVVKGFLAPVGALLLLARLVRDAPAPVLAFADREAPLLALPGALSDAARARALRLCDEEAAPLRVTDLWYATTHLLKLRLEGAIEAPLSLRCYQPRPAGAEPAGLDLVGDLVLSPAGLTVAEVPLRDPYAPLLIVVLDAEDALLQVDLLPFPSLCRGGAHAAELAARSRSRHPIADLQLLSDALLWEHAGWHEAEPRAVGRIAVDLRGATGHETILRPAFRAWLSAVFDLSLEVPAPEGAAPAEAALHADVAARLAAGRPGGASGALVLTLPARAIPTIAALASRRLGAAIAGGARLGPFLTVDPESGRPGAFVSLPALDPAALPAAWACPVLLSRPGAAEAPAGPAAVAEALAILPGAPGAPADDRRLYPTAPDAPLPLPGLAALEGQGISVVVPVHNGLARLDRLLLSLAAQSCAGDVEVILVDSRSHPHLPPQIRALAESRFPDRARLARYDRPHNQSAEYNLGASLAEGRYLLFAEPSLVLHDRRTLAALRGLAALDRVASAACLLLATPAGPSGELAFRSGGYFPSRIDFLGAPFLSLAEADCEAALPLATYPVVANSAALCMVAAETFRHLGGFDARACPNHGHDVAYGLRAGAAGYRSLCTTLVTAVQEERRGRPREVEVPRVALGDAAALLGLLAAATVVRAL</sequence>
<comment type="caution">
    <text evidence="2">The sequence shown here is derived from an EMBL/GenBank/DDBJ whole genome shotgun (WGS) entry which is preliminary data.</text>
</comment>
<name>A0ABQ4QZ21_9HYPH</name>
<dbReference type="InterPro" id="IPR029044">
    <property type="entry name" value="Nucleotide-diphossugar_trans"/>
</dbReference>
<evidence type="ECO:0000313" key="2">
    <source>
        <dbReference type="EMBL" id="GJD50626.1"/>
    </source>
</evidence>
<dbReference type="InterPro" id="IPR001173">
    <property type="entry name" value="Glyco_trans_2-like"/>
</dbReference>
<dbReference type="PANTHER" id="PTHR43179">
    <property type="entry name" value="RHAMNOSYLTRANSFERASE WBBL"/>
    <property type="match status" value="1"/>
</dbReference>
<gene>
    <name evidence="2" type="ORF">OPKNFCMD_3369</name>
</gene>
<dbReference type="PANTHER" id="PTHR43179:SF7">
    <property type="entry name" value="RHAMNOSYLTRANSFERASE WBBL"/>
    <property type="match status" value="1"/>
</dbReference>
<dbReference type="Gene3D" id="3.90.550.10">
    <property type="entry name" value="Spore Coat Polysaccharide Biosynthesis Protein SpsA, Chain A"/>
    <property type="match status" value="1"/>
</dbReference>
<proteinExistence type="predicted"/>
<accession>A0ABQ4QZ21</accession>
<dbReference type="EMBL" id="BPQH01000010">
    <property type="protein sequence ID" value="GJD50626.1"/>
    <property type="molecule type" value="Genomic_DNA"/>
</dbReference>
<evidence type="ECO:0000313" key="3">
    <source>
        <dbReference type="Proteomes" id="UP001055167"/>
    </source>
</evidence>
<organism evidence="2 3">
    <name type="scientific">Methylobacterium crusticola</name>
    <dbReference type="NCBI Taxonomy" id="1697972"/>
    <lineage>
        <taxon>Bacteria</taxon>
        <taxon>Pseudomonadati</taxon>
        <taxon>Pseudomonadota</taxon>
        <taxon>Alphaproteobacteria</taxon>
        <taxon>Hyphomicrobiales</taxon>
        <taxon>Methylobacteriaceae</taxon>
        <taxon>Methylobacterium</taxon>
    </lineage>
</organism>
<dbReference type="Proteomes" id="UP001055167">
    <property type="component" value="Unassembled WGS sequence"/>
</dbReference>
<dbReference type="CDD" id="cd00761">
    <property type="entry name" value="Glyco_tranf_GTA_type"/>
    <property type="match status" value="1"/>
</dbReference>
<dbReference type="Pfam" id="PF00535">
    <property type="entry name" value="Glycos_transf_2"/>
    <property type="match status" value="1"/>
</dbReference>
<feature type="domain" description="Glycosyltransferase 2-like" evidence="1">
    <location>
        <begin position="452"/>
        <end position="538"/>
    </location>
</feature>
<reference evidence="2" key="2">
    <citation type="submission" date="2021-08" db="EMBL/GenBank/DDBJ databases">
        <authorList>
            <person name="Tani A."/>
            <person name="Ola A."/>
            <person name="Ogura Y."/>
            <person name="Katsura K."/>
            <person name="Hayashi T."/>
        </authorList>
    </citation>
    <scope>NUCLEOTIDE SEQUENCE</scope>
    <source>
        <strain evidence="2">KCTC 52305</strain>
    </source>
</reference>
<keyword evidence="3" id="KW-1185">Reference proteome</keyword>
<evidence type="ECO:0000259" key="1">
    <source>
        <dbReference type="Pfam" id="PF00535"/>
    </source>
</evidence>
<reference evidence="2" key="1">
    <citation type="journal article" date="2021" name="Front. Microbiol.">
        <title>Comprehensive Comparative Genomics and Phenotyping of Methylobacterium Species.</title>
        <authorList>
            <person name="Alessa O."/>
            <person name="Ogura Y."/>
            <person name="Fujitani Y."/>
            <person name="Takami H."/>
            <person name="Hayashi T."/>
            <person name="Sahin N."/>
            <person name="Tani A."/>
        </authorList>
    </citation>
    <scope>NUCLEOTIDE SEQUENCE</scope>
    <source>
        <strain evidence="2">KCTC 52305</strain>
    </source>
</reference>
<protein>
    <recommendedName>
        <fullName evidence="1">Glycosyltransferase 2-like domain-containing protein</fullName>
    </recommendedName>
</protein>
<dbReference type="SUPFAM" id="SSF53448">
    <property type="entry name" value="Nucleotide-diphospho-sugar transferases"/>
    <property type="match status" value="1"/>
</dbReference>